<reference evidence="1" key="2">
    <citation type="journal article" date="2023" name="Science">
        <title>Genomic signatures of disease resistance in endangered staghorn corals.</title>
        <authorList>
            <person name="Vollmer S.V."/>
            <person name="Selwyn J.D."/>
            <person name="Despard B.A."/>
            <person name="Roesel C.L."/>
        </authorList>
    </citation>
    <scope>NUCLEOTIDE SEQUENCE</scope>
    <source>
        <strain evidence="1">K2</strain>
    </source>
</reference>
<comment type="caution">
    <text evidence="1">The sequence shown here is derived from an EMBL/GenBank/DDBJ whole genome shotgun (WGS) entry which is preliminary data.</text>
</comment>
<dbReference type="EMBL" id="JARQWQ010000003">
    <property type="protein sequence ID" value="KAK2573090.1"/>
    <property type="molecule type" value="Genomic_DNA"/>
</dbReference>
<evidence type="ECO:0000313" key="1">
    <source>
        <dbReference type="EMBL" id="KAK2573090.1"/>
    </source>
</evidence>
<name>A0AAD9R4U1_ACRCE</name>
<proteinExistence type="predicted"/>
<dbReference type="Proteomes" id="UP001249851">
    <property type="component" value="Unassembled WGS sequence"/>
</dbReference>
<keyword evidence="2" id="KW-1185">Reference proteome</keyword>
<gene>
    <name evidence="1" type="ORF">P5673_002125</name>
</gene>
<dbReference type="AlphaFoldDB" id="A0AAD9R4U1"/>
<reference evidence="1" key="1">
    <citation type="journal article" date="2023" name="G3 (Bethesda)">
        <title>Whole genome assembly and annotation of the endangered Caribbean coral Acropora cervicornis.</title>
        <authorList>
            <person name="Selwyn J.D."/>
            <person name="Vollmer S.V."/>
        </authorList>
    </citation>
    <scope>NUCLEOTIDE SEQUENCE</scope>
    <source>
        <strain evidence="1">K2</strain>
    </source>
</reference>
<organism evidence="1 2">
    <name type="scientific">Acropora cervicornis</name>
    <name type="common">Staghorn coral</name>
    <dbReference type="NCBI Taxonomy" id="6130"/>
    <lineage>
        <taxon>Eukaryota</taxon>
        <taxon>Metazoa</taxon>
        <taxon>Cnidaria</taxon>
        <taxon>Anthozoa</taxon>
        <taxon>Hexacorallia</taxon>
        <taxon>Scleractinia</taxon>
        <taxon>Astrocoeniina</taxon>
        <taxon>Acroporidae</taxon>
        <taxon>Acropora</taxon>
    </lineage>
</organism>
<sequence length="113" mass="12629">MQFKNTTQTNGTHKIIVISGCLTGCAVSYRTSHEDRIGYLMNPMIFKYSLKMAANHNNLTRNPDVGRTSSLQLYGTSNTLVTKNMATAYAFVKSHSKLILTIFISNHQNKAEL</sequence>
<accession>A0AAD9R4U1</accession>
<evidence type="ECO:0000313" key="2">
    <source>
        <dbReference type="Proteomes" id="UP001249851"/>
    </source>
</evidence>
<protein>
    <submittedName>
        <fullName evidence="1">Uncharacterized protein</fullName>
    </submittedName>
</protein>